<dbReference type="GO" id="GO:0006508">
    <property type="term" value="P:proteolysis"/>
    <property type="evidence" value="ECO:0007669"/>
    <property type="project" value="UniProtKB-KW"/>
</dbReference>
<dbReference type="STRING" id="1754191.A0A1Y1V7H8"/>
<evidence type="ECO:0000313" key="10">
    <source>
        <dbReference type="Proteomes" id="UP000193719"/>
    </source>
</evidence>
<name>A0A1Y1V7H8_9FUNG</name>
<keyword evidence="3" id="KW-0378">Hydrolase</keyword>
<dbReference type="GO" id="GO:0004177">
    <property type="term" value="F:aminopeptidase activity"/>
    <property type="evidence" value="ECO:0007669"/>
    <property type="project" value="UniProtKB-KW"/>
</dbReference>
<keyword evidence="1" id="KW-0031">Aminopeptidase</keyword>
<comment type="similarity">
    <text evidence="4">Belongs to the ACTMAP family.</text>
</comment>
<evidence type="ECO:0000256" key="4">
    <source>
        <dbReference type="ARBA" id="ARBA00034725"/>
    </source>
</evidence>
<dbReference type="InterPro" id="IPR040043">
    <property type="entry name" value="ACTMAP"/>
</dbReference>
<evidence type="ECO:0000256" key="8">
    <source>
        <dbReference type="SAM" id="Coils"/>
    </source>
</evidence>
<dbReference type="EMBL" id="MCFH01000024">
    <property type="protein sequence ID" value="ORX49246.1"/>
    <property type="molecule type" value="Genomic_DNA"/>
</dbReference>
<feature type="coiled-coil region" evidence="8">
    <location>
        <begin position="65"/>
        <end position="92"/>
    </location>
</feature>
<keyword evidence="10" id="KW-1185">Reference proteome</keyword>
<proteinExistence type="inferred from homology"/>
<dbReference type="PANTHER" id="PTHR28631">
    <property type="entry name" value="UPF0692 PROTEIN C19ORF54"/>
    <property type="match status" value="1"/>
</dbReference>
<comment type="catalytic activity">
    <reaction evidence="7">
        <text>N-terminal N(alpha)-acetyl-L-cysteinyl-L-aspartyl-[protein] + H2O = N-terminal L-aspartyl-[protein] + N-acetyl-L-cysteine</text>
        <dbReference type="Rhea" id="RHEA:74579"/>
        <dbReference type="Rhea" id="RHEA-COMP:12669"/>
        <dbReference type="Rhea" id="RHEA-COMP:18395"/>
        <dbReference type="ChEBI" id="CHEBI:15377"/>
        <dbReference type="ChEBI" id="CHEBI:64720"/>
        <dbReference type="ChEBI" id="CHEBI:78236"/>
        <dbReference type="ChEBI" id="CHEBI:193599"/>
    </reaction>
    <physiologicalReaction direction="left-to-right" evidence="7">
        <dbReference type="Rhea" id="RHEA:74580"/>
    </physiologicalReaction>
</comment>
<dbReference type="PANTHER" id="PTHR28631:SF1">
    <property type="entry name" value="ACTIN MATURATION PROTEASE"/>
    <property type="match status" value="1"/>
</dbReference>
<evidence type="ECO:0000313" key="9">
    <source>
        <dbReference type="EMBL" id="ORX49246.1"/>
    </source>
</evidence>
<evidence type="ECO:0000256" key="2">
    <source>
        <dbReference type="ARBA" id="ARBA00022670"/>
    </source>
</evidence>
<keyword evidence="8" id="KW-0175">Coiled coil</keyword>
<reference evidence="9 10" key="2">
    <citation type="submission" date="2016-08" db="EMBL/GenBank/DDBJ databases">
        <title>Pervasive Adenine N6-methylation of Active Genes in Fungi.</title>
        <authorList>
            <consortium name="DOE Joint Genome Institute"/>
            <person name="Mondo S.J."/>
            <person name="Dannebaum R.O."/>
            <person name="Kuo R.C."/>
            <person name="Labutti K."/>
            <person name="Haridas S."/>
            <person name="Kuo A."/>
            <person name="Salamov A."/>
            <person name="Ahrendt S.R."/>
            <person name="Lipzen A."/>
            <person name="Sullivan W."/>
            <person name="Andreopoulos W.B."/>
            <person name="Clum A."/>
            <person name="Lindquist E."/>
            <person name="Daum C."/>
            <person name="Ramamoorthy G.K."/>
            <person name="Gryganskyi A."/>
            <person name="Culley D."/>
            <person name="Magnuson J.K."/>
            <person name="James T.Y."/>
            <person name="O'Malley M.A."/>
            <person name="Stajich J.E."/>
            <person name="Spatafora J.W."/>
            <person name="Visel A."/>
            <person name="Grigoriev I.V."/>
        </authorList>
    </citation>
    <scope>NUCLEOTIDE SEQUENCE [LARGE SCALE GENOMIC DNA]</scope>
    <source>
        <strain evidence="10">finn</strain>
    </source>
</reference>
<evidence type="ECO:0000256" key="6">
    <source>
        <dbReference type="ARBA" id="ARBA00034908"/>
    </source>
</evidence>
<feature type="non-terminal residue" evidence="9">
    <location>
        <position position="474"/>
    </location>
</feature>
<accession>A0A1Y1V7H8</accession>
<dbReference type="OrthoDB" id="198816at2759"/>
<keyword evidence="2" id="KW-0645">Protease</keyword>
<organism evidence="9 10">
    <name type="scientific">Piromyces finnis</name>
    <dbReference type="NCBI Taxonomy" id="1754191"/>
    <lineage>
        <taxon>Eukaryota</taxon>
        <taxon>Fungi</taxon>
        <taxon>Fungi incertae sedis</taxon>
        <taxon>Chytridiomycota</taxon>
        <taxon>Chytridiomycota incertae sedis</taxon>
        <taxon>Neocallimastigomycetes</taxon>
        <taxon>Neocallimastigales</taxon>
        <taxon>Neocallimastigaceae</taxon>
        <taxon>Piromyces</taxon>
    </lineage>
</organism>
<evidence type="ECO:0000256" key="1">
    <source>
        <dbReference type="ARBA" id="ARBA00022438"/>
    </source>
</evidence>
<dbReference type="Proteomes" id="UP000193719">
    <property type="component" value="Unassembled WGS sequence"/>
</dbReference>
<evidence type="ECO:0000256" key="7">
    <source>
        <dbReference type="ARBA" id="ARBA00049041"/>
    </source>
</evidence>
<evidence type="ECO:0000256" key="3">
    <source>
        <dbReference type="ARBA" id="ARBA00022801"/>
    </source>
</evidence>
<dbReference type="Pfam" id="PF21646">
    <property type="entry name" value="ACTMAP-like_C"/>
    <property type="match status" value="2"/>
</dbReference>
<comment type="caution">
    <text evidence="9">The sequence shown here is derived from an EMBL/GenBank/DDBJ whole genome shotgun (WGS) entry which is preliminary data.</text>
</comment>
<reference evidence="9 10" key="1">
    <citation type="submission" date="2016-08" db="EMBL/GenBank/DDBJ databases">
        <title>Genomes of anaerobic fungi encode conserved fungal cellulosomes for biomass hydrolysis.</title>
        <authorList>
            <consortium name="DOE Joint Genome Institute"/>
            <person name="Haitjema C.H."/>
            <person name="Gilmore S.P."/>
            <person name="Henske J.K."/>
            <person name="Solomon K.V."/>
            <person name="De Groot R."/>
            <person name="Kuo A."/>
            <person name="Mondo S.J."/>
            <person name="Salamov A.A."/>
            <person name="Labutti K."/>
            <person name="Zhao Z."/>
            <person name="Chiniquy J."/>
            <person name="Barry K."/>
            <person name="Brewer H.M."/>
            <person name="Purvine S.O."/>
            <person name="Wright A.T."/>
            <person name="Boxma B."/>
            <person name="Van Alen T."/>
            <person name="Hackstein J.H."/>
            <person name="Baker S.E."/>
            <person name="Grigoriev I.V."/>
            <person name="O'Malley M.A."/>
        </authorList>
    </citation>
    <scope>NUCLEOTIDE SEQUENCE [LARGE SCALE GENOMIC DNA]</scope>
    <source>
        <strain evidence="10">finn</strain>
    </source>
</reference>
<sequence length="474" mass="54784">MSRKSFSEIQSYINESIVSLIERNSSFATWLDSDQYQINITISYKHLPHYKQIGPTCGLTALLMIKDYYNKYENYHKTLNNSENQKEFSERLNELLNIAIKKQFTNKGEMFWSKGMALLLKNYCGLKCKVLKFHDEHKNSKKSTKNTTFPVFSKNANNQANAIKNYSGKDQYNFSLLNNNPNNETSINKFQKINQTIIRNLLKDNLCLIPYDKDGNNEPCFKQGHKAHWCIINGFIIVEPLKLEQSCESNKVSKFNIVWKDTKEVSNNSNLKLENRLNNLYYICTHSGSSYPGLFKADQLLQSNSQLTEVAPAVIKETKETIYHDIYNSIKNVHMTNSTTIFNNDIRNSKALSLLLPPPPPPPQALNNDNNNITNLKSHITFSQFNSSKLNNNSSLNSCQKTQIDRKGYIIPNFYSFPKKNIYHWEQYQVNLRKDLFSNKKNKNLKTNPVINYQGHSLKETLCSSLILVGKKDY</sequence>
<gene>
    <name evidence="9" type="ORF">BCR36DRAFT_328277</name>
</gene>
<protein>
    <recommendedName>
        <fullName evidence="5">Actin maturation protease</fullName>
    </recommendedName>
    <alternativeName>
        <fullName evidence="6">Actin aminopeptidase ACTMAP</fullName>
    </alternativeName>
</protein>
<evidence type="ECO:0000256" key="5">
    <source>
        <dbReference type="ARBA" id="ARBA00034848"/>
    </source>
</evidence>
<dbReference type="AlphaFoldDB" id="A0A1Y1V7H8"/>